<evidence type="ECO:0000313" key="1">
    <source>
        <dbReference type="EMBL" id="MBK1671558.1"/>
    </source>
</evidence>
<name>A0ABS1DPA6_9PROT</name>
<sequence>MLFRHPDILPVRDLEPGFGDLVPICRELPTNSGSCDNLYLTAEGDIVLAECKLWRNPESRREVLSQVIDYARDLASWSYEDLERAARNGLGSRVFADSRLVDVISDDLDEETAARRIGAISRNLRLGRMLLLVVGDGINEQVERLGEMLQAHAGLHYGLGLVEVRLFQDGDGGVLAVPNIVARTVNIERGIVTLADGALRVDEPASSASAAGGRGYGKTLSLEKVIEHISDNTRIHRADLSAFLDRARDIGVVPDPGKGALDLRYDLPTGTRIKVGAIQTNGNVTLADNHKLIEGHDIRDLDEVYVKEVASLVDGEVLDRKSGRTVQRDGHLLDIGEYIEHGEEWIEAIKRHVRSVEERLNANSGDR</sequence>
<dbReference type="InterPro" id="IPR011856">
    <property type="entry name" value="tRNA_endonuc-like_dom_sf"/>
</dbReference>
<keyword evidence="2" id="KW-1185">Reference proteome</keyword>
<dbReference type="Proteomes" id="UP001296873">
    <property type="component" value="Unassembled WGS sequence"/>
</dbReference>
<proteinExistence type="predicted"/>
<reference evidence="1 2" key="1">
    <citation type="journal article" date="2020" name="Microorganisms">
        <title>Osmotic Adaptation and Compatible Solute Biosynthesis of Phototrophic Bacteria as Revealed from Genome Analyses.</title>
        <authorList>
            <person name="Imhoff J.F."/>
            <person name="Rahn T."/>
            <person name="Kunzel S."/>
            <person name="Keller A."/>
            <person name="Neulinger S.C."/>
        </authorList>
    </citation>
    <scope>NUCLEOTIDE SEQUENCE [LARGE SCALE GENOMIC DNA]</scope>
    <source>
        <strain evidence="1 2">DSM 9895</strain>
    </source>
</reference>
<accession>A0ABS1DPA6</accession>
<dbReference type="EMBL" id="NRRL01000221">
    <property type="protein sequence ID" value="MBK1671558.1"/>
    <property type="molecule type" value="Genomic_DNA"/>
</dbReference>
<dbReference type="Gene3D" id="3.40.1350.10">
    <property type="match status" value="1"/>
</dbReference>
<comment type="caution">
    <text evidence="1">The sequence shown here is derived from an EMBL/GenBank/DDBJ whole genome shotgun (WGS) entry which is preliminary data.</text>
</comment>
<gene>
    <name evidence="1" type="ORF">CKO28_26525</name>
</gene>
<evidence type="ECO:0000313" key="2">
    <source>
        <dbReference type="Proteomes" id="UP001296873"/>
    </source>
</evidence>
<organism evidence="1 2">
    <name type="scientific">Rhodovibrio sodomensis</name>
    <dbReference type="NCBI Taxonomy" id="1088"/>
    <lineage>
        <taxon>Bacteria</taxon>
        <taxon>Pseudomonadati</taxon>
        <taxon>Pseudomonadota</taxon>
        <taxon>Alphaproteobacteria</taxon>
        <taxon>Rhodospirillales</taxon>
        <taxon>Rhodovibrionaceae</taxon>
        <taxon>Rhodovibrio</taxon>
    </lineage>
</organism>
<protein>
    <submittedName>
        <fullName evidence="1">Uncharacterized protein</fullName>
    </submittedName>
</protein>